<dbReference type="AlphaFoldDB" id="A0A382N7C1"/>
<evidence type="ECO:0000313" key="1">
    <source>
        <dbReference type="EMBL" id="SVC57074.1"/>
    </source>
</evidence>
<organism evidence="1">
    <name type="scientific">marine metagenome</name>
    <dbReference type="NCBI Taxonomy" id="408172"/>
    <lineage>
        <taxon>unclassified sequences</taxon>
        <taxon>metagenomes</taxon>
        <taxon>ecological metagenomes</taxon>
    </lineage>
</organism>
<accession>A0A382N7C1</accession>
<gene>
    <name evidence="1" type="ORF">METZ01_LOCUS309928</name>
</gene>
<protein>
    <submittedName>
        <fullName evidence="1">Uncharacterized protein</fullName>
    </submittedName>
</protein>
<dbReference type="EMBL" id="UINC01098507">
    <property type="protein sequence ID" value="SVC57074.1"/>
    <property type="molecule type" value="Genomic_DNA"/>
</dbReference>
<proteinExistence type="predicted"/>
<reference evidence="1" key="1">
    <citation type="submission" date="2018-05" db="EMBL/GenBank/DDBJ databases">
        <authorList>
            <person name="Lanie J.A."/>
            <person name="Ng W.-L."/>
            <person name="Kazmierczak K.M."/>
            <person name="Andrzejewski T.M."/>
            <person name="Davidsen T.M."/>
            <person name="Wayne K.J."/>
            <person name="Tettelin H."/>
            <person name="Glass J.I."/>
            <person name="Rusch D."/>
            <person name="Podicherti R."/>
            <person name="Tsui H.-C.T."/>
            <person name="Winkler M.E."/>
        </authorList>
    </citation>
    <scope>NUCLEOTIDE SEQUENCE</scope>
</reference>
<name>A0A382N7C1_9ZZZZ</name>
<feature type="non-terminal residue" evidence="1">
    <location>
        <position position="88"/>
    </location>
</feature>
<sequence>MAIFNICCSSTFQARNLASVLRVVIADWCKCFLFVVATAMVGTQAWADMEDPLVKRLSSQLVSELVPGVGGIRITESEPPVAILEVDG</sequence>